<dbReference type="EMBL" id="CP004372">
    <property type="protein sequence ID" value="AHM04643.1"/>
    <property type="molecule type" value="Genomic_DNA"/>
</dbReference>
<proteinExistence type="predicted"/>
<evidence type="ECO:0000259" key="2">
    <source>
        <dbReference type="Pfam" id="PF09314"/>
    </source>
</evidence>
<dbReference type="PATRIC" id="fig|1294273.3.peg.2278"/>
<dbReference type="GO" id="GO:0016757">
    <property type="term" value="F:glycosyltransferase activity"/>
    <property type="evidence" value="ECO:0007669"/>
    <property type="project" value="UniProtKB-KW"/>
</dbReference>
<evidence type="ECO:0000313" key="4">
    <source>
        <dbReference type="Proteomes" id="UP000019593"/>
    </source>
</evidence>
<dbReference type="PANTHER" id="PTHR46401">
    <property type="entry name" value="GLYCOSYLTRANSFERASE WBBK-RELATED"/>
    <property type="match status" value="1"/>
</dbReference>
<name>W8RTW1_9RHOB</name>
<gene>
    <name evidence="3" type="ORF">roselon_02307</name>
</gene>
<dbReference type="HOGENOM" id="CLU_009583_3_0_5"/>
<keyword evidence="4" id="KW-1185">Reference proteome</keyword>
<dbReference type="GO" id="GO:0009103">
    <property type="term" value="P:lipopolysaccharide biosynthetic process"/>
    <property type="evidence" value="ECO:0007669"/>
    <property type="project" value="TreeGrafter"/>
</dbReference>
<dbReference type="eggNOG" id="COG0438">
    <property type="taxonomic scope" value="Bacteria"/>
</dbReference>
<feature type="domain" description="DUF1972" evidence="2">
    <location>
        <begin position="9"/>
        <end position="184"/>
    </location>
</feature>
<keyword evidence="1 3" id="KW-0808">Transferase</keyword>
<dbReference type="Pfam" id="PF09314">
    <property type="entry name" value="DUF1972"/>
    <property type="match status" value="1"/>
</dbReference>
<dbReference type="STRING" id="1294273.roselon_02307"/>
<organism evidence="3 4">
    <name type="scientific">Roseicyclus elongatus DSM 19469</name>
    <dbReference type="NCBI Taxonomy" id="1294273"/>
    <lineage>
        <taxon>Bacteria</taxon>
        <taxon>Pseudomonadati</taxon>
        <taxon>Pseudomonadota</taxon>
        <taxon>Alphaproteobacteria</taxon>
        <taxon>Rhodobacterales</taxon>
        <taxon>Roseobacteraceae</taxon>
        <taxon>Roseicyclus</taxon>
    </lineage>
</organism>
<protein>
    <submittedName>
        <fullName evidence="3">Alpha-D-GlcNAc alpha-1,2-L-rhamnosyltransferase</fullName>
        <ecNumber evidence="3">2.4.1.-</ecNumber>
    </submittedName>
</protein>
<keyword evidence="3" id="KW-0328">Glycosyltransferase</keyword>
<dbReference type="AlphaFoldDB" id="W8RTW1"/>
<dbReference type="Gene3D" id="3.40.50.2000">
    <property type="entry name" value="Glycogen Phosphorylase B"/>
    <property type="match status" value="2"/>
</dbReference>
<evidence type="ECO:0000256" key="1">
    <source>
        <dbReference type="ARBA" id="ARBA00022679"/>
    </source>
</evidence>
<accession>W8RTW1</accession>
<dbReference type="KEGG" id="red:roselon_02307"/>
<reference evidence="3 4" key="1">
    <citation type="submission" date="2013-03" db="EMBL/GenBank/DDBJ databases">
        <authorList>
            <person name="Fiebig A."/>
            <person name="Goeker M."/>
            <person name="Klenk H.-P.P."/>
        </authorList>
    </citation>
    <scope>NUCLEOTIDE SEQUENCE [LARGE SCALE GENOMIC DNA]</scope>
    <source>
        <strain evidence="4">DSM 19469</strain>
    </source>
</reference>
<dbReference type="RefSeq" id="WP_025312412.1">
    <property type="nucleotide sequence ID" value="NZ_CP004372.1"/>
</dbReference>
<evidence type="ECO:0000313" key="3">
    <source>
        <dbReference type="EMBL" id="AHM04643.1"/>
    </source>
</evidence>
<dbReference type="InterPro" id="IPR015393">
    <property type="entry name" value="DUF1972"/>
</dbReference>
<dbReference type="OrthoDB" id="9792269at2"/>
<dbReference type="SUPFAM" id="SSF53756">
    <property type="entry name" value="UDP-Glycosyltransferase/glycogen phosphorylase"/>
    <property type="match status" value="1"/>
</dbReference>
<dbReference type="Proteomes" id="UP000019593">
    <property type="component" value="Chromosome"/>
</dbReference>
<dbReference type="PANTHER" id="PTHR46401:SF2">
    <property type="entry name" value="GLYCOSYLTRANSFERASE WBBK-RELATED"/>
    <property type="match status" value="1"/>
</dbReference>
<sequence length="369" mass="40486">MPGRDGPRIAIVGTNGVPARYGGFETLAEQLIRAAALEGVSDRFTVWCPAPRGTPPPPQRWLGARLRSLPLRANGVQSIPYDIASMARECWGKDPATTVLVLGTSGTAALPLFRWTGRSRLIVNIDGREWGRKKWGKAARGFLRRSEAGAVRAAHAVIADNRVIADEIEARYGRAPRIIAYGGDHALRPAPADIADLNLPERYALGIARAEPENSLDLILDAFAPYPDRPLVLVSNWQDTAQGRALKATYRGASHLHLLDAEHDPARLRAIRDRAHLYIHGHTAGGTNPSLVEMMHFGIPVAVFDCAYNLETTEDRAARFRDAEGLARLYPDLCDTPLARQIGTALAEIANRRYRWDEVAAAYFDLLGL</sequence>
<dbReference type="EC" id="2.4.1.-" evidence="3"/>